<dbReference type="AlphaFoldDB" id="A0A6M0SAL9"/>
<gene>
    <name evidence="1" type="ORF">D0962_22770</name>
</gene>
<organism evidence="1 2">
    <name type="scientific">Adonisia turfae CCMR0082</name>
    <dbReference type="NCBI Taxonomy" id="2304604"/>
    <lineage>
        <taxon>Bacteria</taxon>
        <taxon>Bacillati</taxon>
        <taxon>Cyanobacteriota</taxon>
        <taxon>Adonisia</taxon>
        <taxon>Adonisia turfae</taxon>
    </lineage>
</organism>
<protein>
    <submittedName>
        <fullName evidence="1">Uncharacterized protein</fullName>
    </submittedName>
</protein>
<evidence type="ECO:0000313" key="1">
    <source>
        <dbReference type="EMBL" id="NEZ65545.1"/>
    </source>
</evidence>
<dbReference type="RefSeq" id="WP_163666711.1">
    <property type="nucleotide sequence ID" value="NZ_QZCE01000002.1"/>
</dbReference>
<accession>A0A6M0SAL9</accession>
<dbReference type="Proteomes" id="UP000473574">
    <property type="component" value="Unassembled WGS sequence"/>
</dbReference>
<sequence length="123" mass="12203">MAISTLDTDTRNAALQAANTELNDGAGSNATYEYLVAGGGTVLIAWDLDGAAPFTTAGSTTAGTAELTGEPITATAVATGTAAEYRIKDKDGAIRRSGVLDATLAVTSGSVYNLSATAAMPAS</sequence>
<comment type="caution">
    <text evidence="1">The sequence shown here is derived from an EMBL/GenBank/DDBJ whole genome shotgun (WGS) entry which is preliminary data.</text>
</comment>
<proteinExistence type="predicted"/>
<evidence type="ECO:0000313" key="2">
    <source>
        <dbReference type="Proteomes" id="UP000473574"/>
    </source>
</evidence>
<reference evidence="1 2" key="1">
    <citation type="journal article" date="2020" name="Microb. Ecol.">
        <title>Ecogenomics of the Marine Benthic Filamentous Cyanobacterium Adonisia.</title>
        <authorList>
            <person name="Walter J.M."/>
            <person name="Coutinho F.H."/>
            <person name="Leomil L."/>
            <person name="Hargreaves P.I."/>
            <person name="Campeao M.E."/>
            <person name="Vieira V.V."/>
            <person name="Silva B.S."/>
            <person name="Fistarol G.O."/>
            <person name="Salomon P.S."/>
            <person name="Sawabe T."/>
            <person name="Mino S."/>
            <person name="Hosokawa M."/>
            <person name="Miyashita H."/>
            <person name="Maruyama F."/>
            <person name="van Verk M.C."/>
            <person name="Dutilh B.E."/>
            <person name="Thompson C.C."/>
            <person name="Thompson F.L."/>
        </authorList>
    </citation>
    <scope>NUCLEOTIDE SEQUENCE [LARGE SCALE GENOMIC DNA]</scope>
    <source>
        <strain evidence="1 2">CCMR0082</strain>
    </source>
</reference>
<dbReference type="EMBL" id="QZCE01000002">
    <property type="protein sequence ID" value="NEZ65545.1"/>
    <property type="molecule type" value="Genomic_DNA"/>
</dbReference>
<name>A0A6M0SAL9_9CYAN</name>